<keyword evidence="4" id="KW-0676">Redox-active center</keyword>
<dbReference type="AlphaFoldDB" id="A0A267H3K2"/>
<protein>
    <recommendedName>
        <fullName evidence="2">Thioredoxin</fullName>
    </recommendedName>
</protein>
<name>A0A267H3K2_9PLAT</name>
<evidence type="ECO:0000313" key="8">
    <source>
        <dbReference type="Proteomes" id="UP000215902"/>
    </source>
</evidence>
<keyword evidence="1 4" id="KW-1015">Disulfide bond</keyword>
<feature type="site" description="Contributes to redox potential value" evidence="3">
    <location>
        <position position="33"/>
    </location>
</feature>
<dbReference type="FunFam" id="3.40.30.10:FF:000245">
    <property type="entry name" value="Thioredoxin"/>
    <property type="match status" value="1"/>
</dbReference>
<dbReference type="EMBL" id="NIVC01000059">
    <property type="protein sequence ID" value="PAA92274.1"/>
    <property type="molecule type" value="Genomic_DNA"/>
</dbReference>
<accession>A0A267H3K2</accession>
<evidence type="ECO:0000256" key="3">
    <source>
        <dbReference type="PIRSR" id="PIRSR000077-1"/>
    </source>
</evidence>
<reference evidence="7 8" key="1">
    <citation type="submission" date="2017-06" db="EMBL/GenBank/DDBJ databases">
        <title>A platform for efficient transgenesis in Macrostomum lignano, a flatworm model organism for stem cell research.</title>
        <authorList>
            <person name="Berezikov E."/>
        </authorList>
    </citation>
    <scope>NUCLEOTIDE SEQUENCE [LARGE SCALE GENOMIC DNA]</scope>
    <source>
        <strain evidence="7">DV1</strain>
        <tissue evidence="7">Whole organism</tissue>
    </source>
</reference>
<dbReference type="SUPFAM" id="SSF52833">
    <property type="entry name" value="Thioredoxin-like"/>
    <property type="match status" value="1"/>
</dbReference>
<feature type="disulfide bond" description="Redox-active" evidence="4">
    <location>
        <begin position="32"/>
        <end position="35"/>
    </location>
</feature>
<sequence>MVKVLATKAEFDALLAESGSKLVVIDFTATWCPPCRMIAPKFEQLSKDTPDVVFAKVDVDENEETAGSQGIEAMPTFLLFKDKSQVDKMLGADFDGLVKLVEKHK</sequence>
<dbReference type="PIRSF" id="PIRSF000077">
    <property type="entry name" value="Thioredoxin"/>
    <property type="match status" value="1"/>
</dbReference>
<evidence type="ECO:0000313" key="6">
    <source>
        <dbReference type="EMBL" id="PAA68137.1"/>
    </source>
</evidence>
<dbReference type="GO" id="GO:0015035">
    <property type="term" value="F:protein-disulfide reductase activity"/>
    <property type="evidence" value="ECO:0007669"/>
    <property type="project" value="InterPro"/>
</dbReference>
<feature type="domain" description="Thioredoxin" evidence="5">
    <location>
        <begin position="2"/>
        <end position="105"/>
    </location>
</feature>
<dbReference type="PRINTS" id="PR00421">
    <property type="entry name" value="THIOREDOXIN"/>
</dbReference>
<comment type="similarity">
    <text evidence="2">Belongs to the thioredoxin family.</text>
</comment>
<evidence type="ECO:0000256" key="2">
    <source>
        <dbReference type="PIRNR" id="PIRNR000077"/>
    </source>
</evidence>
<dbReference type="STRING" id="282301.A0A267H3K2"/>
<dbReference type="CDD" id="cd02947">
    <property type="entry name" value="TRX_family"/>
    <property type="match status" value="1"/>
</dbReference>
<feature type="active site" description="Nucleophile" evidence="3">
    <location>
        <position position="35"/>
    </location>
</feature>
<dbReference type="InterPro" id="IPR013766">
    <property type="entry name" value="Thioredoxin_domain"/>
</dbReference>
<evidence type="ECO:0000259" key="5">
    <source>
        <dbReference type="PROSITE" id="PS51352"/>
    </source>
</evidence>
<feature type="site" description="Deprotonates C-terminal active site Cys" evidence="3">
    <location>
        <position position="26"/>
    </location>
</feature>
<dbReference type="EMBL" id="NIVC01001420">
    <property type="protein sequence ID" value="PAA68137.1"/>
    <property type="molecule type" value="Genomic_DNA"/>
</dbReference>
<feature type="site" description="Contributes to redox potential value" evidence="3">
    <location>
        <position position="34"/>
    </location>
</feature>
<organism evidence="7 8">
    <name type="scientific">Macrostomum lignano</name>
    <dbReference type="NCBI Taxonomy" id="282301"/>
    <lineage>
        <taxon>Eukaryota</taxon>
        <taxon>Metazoa</taxon>
        <taxon>Spiralia</taxon>
        <taxon>Lophotrochozoa</taxon>
        <taxon>Platyhelminthes</taxon>
        <taxon>Rhabditophora</taxon>
        <taxon>Macrostomorpha</taxon>
        <taxon>Macrostomida</taxon>
        <taxon>Macrostomidae</taxon>
        <taxon>Macrostomum</taxon>
    </lineage>
</organism>
<evidence type="ECO:0000313" key="7">
    <source>
        <dbReference type="EMBL" id="PAA92274.1"/>
    </source>
</evidence>
<dbReference type="PROSITE" id="PS51352">
    <property type="entry name" value="THIOREDOXIN_2"/>
    <property type="match status" value="1"/>
</dbReference>
<evidence type="ECO:0000256" key="4">
    <source>
        <dbReference type="PIRSR" id="PIRSR000077-4"/>
    </source>
</evidence>
<dbReference type="Pfam" id="PF00085">
    <property type="entry name" value="Thioredoxin"/>
    <property type="match status" value="1"/>
</dbReference>
<dbReference type="InterPro" id="IPR005746">
    <property type="entry name" value="Thioredoxin"/>
</dbReference>
<dbReference type="Proteomes" id="UP000215902">
    <property type="component" value="Unassembled WGS sequence"/>
</dbReference>
<proteinExistence type="inferred from homology"/>
<feature type="active site" description="Nucleophile" evidence="3">
    <location>
        <position position="32"/>
    </location>
</feature>
<dbReference type="OrthoDB" id="2121326at2759"/>
<keyword evidence="8" id="KW-1185">Reference proteome</keyword>
<dbReference type="PANTHER" id="PTHR46115">
    <property type="entry name" value="THIOREDOXIN-LIKE PROTEIN 1"/>
    <property type="match status" value="1"/>
</dbReference>
<dbReference type="PROSITE" id="PS00194">
    <property type="entry name" value="THIOREDOXIN_1"/>
    <property type="match status" value="1"/>
</dbReference>
<gene>
    <name evidence="6" type="ORF">BOX15_Mlig015572g1</name>
    <name evidence="7" type="ORF">BOX15_Mlig022684g3</name>
</gene>
<dbReference type="Gene3D" id="3.40.30.10">
    <property type="entry name" value="Glutaredoxin"/>
    <property type="match status" value="1"/>
</dbReference>
<dbReference type="InterPro" id="IPR036249">
    <property type="entry name" value="Thioredoxin-like_sf"/>
</dbReference>
<dbReference type="InterPro" id="IPR017937">
    <property type="entry name" value="Thioredoxin_CS"/>
</dbReference>
<comment type="caution">
    <text evidence="7">The sequence shown here is derived from an EMBL/GenBank/DDBJ whole genome shotgun (WGS) entry which is preliminary data.</text>
</comment>
<evidence type="ECO:0000256" key="1">
    <source>
        <dbReference type="ARBA" id="ARBA00023157"/>
    </source>
</evidence>